<sequence length="199" mass="22041">MGQAEQGMPMTAWDIMVTLEVAVEEGGLVGATEEEAEVEVVVVEMAVVDKGICHTGYWYKKHRSSALLYLYNHHLHDISHDFKLHIIYRRSIKYPALQRNAFRHIQIYHATRPLPRGFSQQAITMGSSGSKQKSHIAQRPSLGPGGGTRARSKGKDYDSKKSFAGISPGTVGATAKEKAVWEAQTKNGRSHGWERRVGG</sequence>
<evidence type="ECO:0000256" key="1">
    <source>
        <dbReference type="SAM" id="MobiDB-lite"/>
    </source>
</evidence>
<evidence type="ECO:0000313" key="2">
    <source>
        <dbReference type="EMBL" id="KAF1960857.1"/>
    </source>
</evidence>
<keyword evidence="3" id="KW-1185">Reference proteome</keyword>
<dbReference type="Proteomes" id="UP000800035">
    <property type="component" value="Unassembled WGS sequence"/>
</dbReference>
<dbReference type="AlphaFoldDB" id="A0A6A5UIG4"/>
<accession>A0A6A5UIG4</accession>
<reference evidence="2" key="1">
    <citation type="journal article" date="2020" name="Stud. Mycol.">
        <title>101 Dothideomycetes genomes: a test case for predicting lifestyles and emergence of pathogens.</title>
        <authorList>
            <person name="Haridas S."/>
            <person name="Albert R."/>
            <person name="Binder M."/>
            <person name="Bloem J."/>
            <person name="Labutti K."/>
            <person name="Salamov A."/>
            <person name="Andreopoulos B."/>
            <person name="Baker S."/>
            <person name="Barry K."/>
            <person name="Bills G."/>
            <person name="Bluhm B."/>
            <person name="Cannon C."/>
            <person name="Castanera R."/>
            <person name="Culley D."/>
            <person name="Daum C."/>
            <person name="Ezra D."/>
            <person name="Gonzalez J."/>
            <person name="Henrissat B."/>
            <person name="Kuo A."/>
            <person name="Liang C."/>
            <person name="Lipzen A."/>
            <person name="Lutzoni F."/>
            <person name="Magnuson J."/>
            <person name="Mondo S."/>
            <person name="Nolan M."/>
            <person name="Ohm R."/>
            <person name="Pangilinan J."/>
            <person name="Park H.-J."/>
            <person name="Ramirez L."/>
            <person name="Alfaro M."/>
            <person name="Sun H."/>
            <person name="Tritt A."/>
            <person name="Yoshinaga Y."/>
            <person name="Zwiers L.-H."/>
            <person name="Turgeon B."/>
            <person name="Goodwin S."/>
            <person name="Spatafora J."/>
            <person name="Crous P."/>
            <person name="Grigoriev I."/>
        </authorList>
    </citation>
    <scope>NUCLEOTIDE SEQUENCE</scope>
    <source>
        <strain evidence="2">CBS 675.92</strain>
    </source>
</reference>
<feature type="compositionally biased region" description="Polar residues" evidence="1">
    <location>
        <begin position="120"/>
        <end position="131"/>
    </location>
</feature>
<gene>
    <name evidence="2" type="ORF">CC80DRAFT_544252</name>
</gene>
<feature type="region of interest" description="Disordered" evidence="1">
    <location>
        <begin position="120"/>
        <end position="199"/>
    </location>
</feature>
<name>A0A6A5UIG4_9PLEO</name>
<protein>
    <submittedName>
        <fullName evidence="2">Uncharacterized protein</fullName>
    </submittedName>
</protein>
<evidence type="ECO:0000313" key="3">
    <source>
        <dbReference type="Proteomes" id="UP000800035"/>
    </source>
</evidence>
<organism evidence="2 3">
    <name type="scientific">Byssothecium circinans</name>
    <dbReference type="NCBI Taxonomy" id="147558"/>
    <lineage>
        <taxon>Eukaryota</taxon>
        <taxon>Fungi</taxon>
        <taxon>Dikarya</taxon>
        <taxon>Ascomycota</taxon>
        <taxon>Pezizomycotina</taxon>
        <taxon>Dothideomycetes</taxon>
        <taxon>Pleosporomycetidae</taxon>
        <taxon>Pleosporales</taxon>
        <taxon>Massarineae</taxon>
        <taxon>Massarinaceae</taxon>
        <taxon>Byssothecium</taxon>
    </lineage>
</organism>
<dbReference type="EMBL" id="ML976982">
    <property type="protein sequence ID" value="KAF1960857.1"/>
    <property type="molecule type" value="Genomic_DNA"/>
</dbReference>
<proteinExistence type="predicted"/>